<accession>A0A7D4QN13</accession>
<dbReference type="InterPro" id="IPR003783">
    <property type="entry name" value="Regulatory_RecX"/>
</dbReference>
<keyword evidence="8" id="KW-1185">Reference proteome</keyword>
<proteinExistence type="inferred from homology"/>
<evidence type="ECO:0000256" key="4">
    <source>
        <dbReference type="ARBA" id="ARBA00022490"/>
    </source>
</evidence>
<dbReference type="KEGG" id="aqg:HRU87_04535"/>
<evidence type="ECO:0000256" key="1">
    <source>
        <dbReference type="ARBA" id="ARBA00004496"/>
    </source>
</evidence>
<dbReference type="Proteomes" id="UP000501003">
    <property type="component" value="Chromosome"/>
</dbReference>
<evidence type="ECO:0000256" key="3">
    <source>
        <dbReference type="ARBA" id="ARBA00018111"/>
    </source>
</evidence>
<dbReference type="InterPro" id="IPR036388">
    <property type="entry name" value="WH-like_DNA-bd_sf"/>
</dbReference>
<comment type="subcellular location">
    <subcellularLocation>
        <location evidence="1">Cytoplasm</location>
    </subcellularLocation>
</comment>
<feature type="domain" description="RecX second three-helical" evidence="5">
    <location>
        <begin position="35"/>
        <end position="76"/>
    </location>
</feature>
<evidence type="ECO:0000313" key="8">
    <source>
        <dbReference type="Proteomes" id="UP000501003"/>
    </source>
</evidence>
<evidence type="ECO:0000259" key="6">
    <source>
        <dbReference type="Pfam" id="PF21981"/>
    </source>
</evidence>
<dbReference type="PANTHER" id="PTHR33602:SF1">
    <property type="entry name" value="REGULATORY PROTEIN RECX FAMILY PROTEIN"/>
    <property type="match status" value="1"/>
</dbReference>
<dbReference type="Gene3D" id="1.10.10.10">
    <property type="entry name" value="Winged helix-like DNA-binding domain superfamily/Winged helix DNA-binding domain"/>
    <property type="match status" value="2"/>
</dbReference>
<dbReference type="Pfam" id="PF21981">
    <property type="entry name" value="RecX_HTH3"/>
    <property type="match status" value="1"/>
</dbReference>
<gene>
    <name evidence="7" type="ORF">HRU87_04535</name>
</gene>
<evidence type="ECO:0000313" key="7">
    <source>
        <dbReference type="EMBL" id="QKJ25447.1"/>
    </source>
</evidence>
<feature type="domain" description="RecX third three-helical" evidence="6">
    <location>
        <begin position="82"/>
        <end position="128"/>
    </location>
</feature>
<organism evidence="7 8">
    <name type="scientific">Aquiluna borgnonia</name>
    <dbReference type="NCBI Taxonomy" id="2499157"/>
    <lineage>
        <taxon>Bacteria</taxon>
        <taxon>Bacillati</taxon>
        <taxon>Actinomycetota</taxon>
        <taxon>Actinomycetes</taxon>
        <taxon>Micrococcales</taxon>
        <taxon>Microbacteriaceae</taxon>
        <taxon>Luna cluster</taxon>
        <taxon>Luna-1 subcluster</taxon>
        <taxon>Aquiluna</taxon>
    </lineage>
</organism>
<keyword evidence="4" id="KW-0963">Cytoplasm</keyword>
<dbReference type="Pfam" id="PF02631">
    <property type="entry name" value="RecX_HTH2"/>
    <property type="match status" value="1"/>
</dbReference>
<comment type="similarity">
    <text evidence="2">Belongs to the RecX family.</text>
</comment>
<reference evidence="7 8" key="1">
    <citation type="submission" date="2020-05" db="EMBL/GenBank/DDBJ databases">
        <title>Aquirufa sp. strain 15G-AUS-rot a new Aquirufa species.</title>
        <authorList>
            <person name="Pitt A."/>
            <person name="Hahn M.W."/>
        </authorList>
    </citation>
    <scope>NUCLEOTIDE SEQUENCE [LARGE SCALE GENOMIC DNA]</scope>
    <source>
        <strain evidence="7 8">15G-AUS-rot</strain>
    </source>
</reference>
<dbReference type="PANTHER" id="PTHR33602">
    <property type="entry name" value="REGULATORY PROTEIN RECX FAMILY PROTEIN"/>
    <property type="match status" value="1"/>
</dbReference>
<dbReference type="GO" id="GO:0006282">
    <property type="term" value="P:regulation of DNA repair"/>
    <property type="evidence" value="ECO:0007669"/>
    <property type="project" value="InterPro"/>
</dbReference>
<dbReference type="InterPro" id="IPR053925">
    <property type="entry name" value="RecX_HTH_3rd"/>
</dbReference>
<dbReference type="AlphaFoldDB" id="A0A7D4QN13"/>
<protein>
    <recommendedName>
        <fullName evidence="3">Regulatory protein RecX</fullName>
    </recommendedName>
</protein>
<dbReference type="GO" id="GO:0005737">
    <property type="term" value="C:cytoplasm"/>
    <property type="evidence" value="ECO:0007669"/>
    <property type="project" value="UniProtKB-SubCell"/>
</dbReference>
<dbReference type="InterPro" id="IPR053924">
    <property type="entry name" value="RecX_HTH_2nd"/>
</dbReference>
<name>A0A7D4QN13_9MICO</name>
<sequence length="133" mass="15085">MKTRHQLAQVLEKREIPSEISLRVLDRFQEAQLIDDAAFARAFVNSRMSAGGKSKRILARELSQKGVAPDLIEQALEPVSSEIELELVRDLVKKRAARLQGLDPQTRQRRMLGFLARRGFSTSLALSVMREIE</sequence>
<evidence type="ECO:0000256" key="2">
    <source>
        <dbReference type="ARBA" id="ARBA00009695"/>
    </source>
</evidence>
<evidence type="ECO:0000259" key="5">
    <source>
        <dbReference type="Pfam" id="PF02631"/>
    </source>
</evidence>
<dbReference type="EMBL" id="CP054056">
    <property type="protein sequence ID" value="QKJ25447.1"/>
    <property type="molecule type" value="Genomic_DNA"/>
</dbReference>